<comment type="function">
    <text evidence="7">Binds directly to 16S ribosomal RNA.</text>
</comment>
<dbReference type="PANTHER" id="PTHR33398">
    <property type="entry name" value="30S RIBOSOMAL PROTEIN S20"/>
    <property type="match status" value="1"/>
</dbReference>
<dbReference type="AlphaFoldDB" id="A0A9D2JWU4"/>
<dbReference type="Gene3D" id="1.20.58.110">
    <property type="entry name" value="Ribosomal protein S20"/>
    <property type="match status" value="1"/>
</dbReference>
<comment type="caution">
    <text evidence="9">The sequence shown here is derived from an EMBL/GenBank/DDBJ whole genome shotgun (WGS) entry which is preliminary data.</text>
</comment>
<keyword evidence="5 7" id="KW-0687">Ribonucleoprotein</keyword>
<feature type="region of interest" description="Disordered" evidence="8">
    <location>
        <begin position="1"/>
        <end position="29"/>
    </location>
</feature>
<keyword evidence="3 7" id="KW-0694">RNA-binding</keyword>
<dbReference type="PANTHER" id="PTHR33398:SF1">
    <property type="entry name" value="SMALL RIBOSOMAL SUBUNIT PROTEIN BS20C"/>
    <property type="match status" value="1"/>
</dbReference>
<reference evidence="9" key="1">
    <citation type="journal article" date="2021" name="PeerJ">
        <title>Extensive microbial diversity within the chicken gut microbiome revealed by metagenomics and culture.</title>
        <authorList>
            <person name="Gilroy R."/>
            <person name="Ravi A."/>
            <person name="Getino M."/>
            <person name="Pursley I."/>
            <person name="Horton D.L."/>
            <person name="Alikhan N.F."/>
            <person name="Baker D."/>
            <person name="Gharbi K."/>
            <person name="Hall N."/>
            <person name="Watson M."/>
            <person name="Adriaenssens E.M."/>
            <person name="Foster-Nyarko E."/>
            <person name="Jarju S."/>
            <person name="Secka A."/>
            <person name="Antonio M."/>
            <person name="Oren A."/>
            <person name="Chaudhuri R.R."/>
            <person name="La Ragione R."/>
            <person name="Hildebrand F."/>
            <person name="Pallen M.J."/>
        </authorList>
    </citation>
    <scope>NUCLEOTIDE SEQUENCE</scope>
    <source>
        <strain evidence="9">CHK169-4300</strain>
    </source>
</reference>
<accession>A0A9D2JWU4</accession>
<dbReference type="NCBIfam" id="TIGR00029">
    <property type="entry name" value="S20"/>
    <property type="match status" value="1"/>
</dbReference>
<name>A0A9D2JWU4_9LACT</name>
<protein>
    <recommendedName>
        <fullName evidence="6 7">Small ribosomal subunit protein bS20</fullName>
    </recommendedName>
</protein>
<dbReference type="GO" id="GO:0070181">
    <property type="term" value="F:small ribosomal subunit rRNA binding"/>
    <property type="evidence" value="ECO:0007669"/>
    <property type="project" value="TreeGrafter"/>
</dbReference>
<sequence length="85" mass="9309">MATSAQAKKRVRQNEKNRARQKGQATATRSAIRKVIAAAEENAENTNELLNDALGLIDSAASKGLIHKNKAAREKSRLQKIVNNQ</sequence>
<dbReference type="InterPro" id="IPR002583">
    <property type="entry name" value="Ribosomal_bS20"/>
</dbReference>
<evidence type="ECO:0000256" key="4">
    <source>
        <dbReference type="ARBA" id="ARBA00022980"/>
    </source>
</evidence>
<reference evidence="9" key="2">
    <citation type="submission" date="2021-04" db="EMBL/GenBank/DDBJ databases">
        <authorList>
            <person name="Gilroy R."/>
        </authorList>
    </citation>
    <scope>NUCLEOTIDE SEQUENCE</scope>
    <source>
        <strain evidence="9">CHK169-4300</strain>
    </source>
</reference>
<keyword evidence="2 7" id="KW-0699">rRNA-binding</keyword>
<dbReference type="InterPro" id="IPR036510">
    <property type="entry name" value="Ribosomal_bS20_sf"/>
</dbReference>
<dbReference type="Proteomes" id="UP000824106">
    <property type="component" value="Unassembled WGS sequence"/>
</dbReference>
<evidence type="ECO:0000256" key="5">
    <source>
        <dbReference type="ARBA" id="ARBA00023274"/>
    </source>
</evidence>
<keyword evidence="4 7" id="KW-0689">Ribosomal protein</keyword>
<dbReference type="GO" id="GO:0006412">
    <property type="term" value="P:translation"/>
    <property type="evidence" value="ECO:0007669"/>
    <property type="project" value="UniProtKB-UniRule"/>
</dbReference>
<evidence type="ECO:0000256" key="8">
    <source>
        <dbReference type="SAM" id="MobiDB-lite"/>
    </source>
</evidence>
<dbReference type="Pfam" id="PF01649">
    <property type="entry name" value="Ribosomal_S20p"/>
    <property type="match status" value="1"/>
</dbReference>
<proteinExistence type="inferred from homology"/>
<dbReference type="GO" id="GO:0015935">
    <property type="term" value="C:small ribosomal subunit"/>
    <property type="evidence" value="ECO:0007669"/>
    <property type="project" value="TreeGrafter"/>
</dbReference>
<comment type="similarity">
    <text evidence="1 7">Belongs to the bacterial ribosomal protein bS20 family.</text>
</comment>
<evidence type="ECO:0000256" key="3">
    <source>
        <dbReference type="ARBA" id="ARBA00022884"/>
    </source>
</evidence>
<evidence type="ECO:0000256" key="6">
    <source>
        <dbReference type="ARBA" id="ARBA00035136"/>
    </source>
</evidence>
<dbReference type="SUPFAM" id="SSF46992">
    <property type="entry name" value="Ribosomal protein S20"/>
    <property type="match status" value="1"/>
</dbReference>
<organism evidence="9 10">
    <name type="scientific">Candidatus Atopostipes pullistercoris</name>
    <dbReference type="NCBI Taxonomy" id="2838467"/>
    <lineage>
        <taxon>Bacteria</taxon>
        <taxon>Bacillati</taxon>
        <taxon>Bacillota</taxon>
        <taxon>Bacilli</taxon>
        <taxon>Lactobacillales</taxon>
        <taxon>Carnobacteriaceae</taxon>
        <taxon>Atopostipes</taxon>
    </lineage>
</organism>
<dbReference type="HAMAP" id="MF_00500">
    <property type="entry name" value="Ribosomal_bS20"/>
    <property type="match status" value="1"/>
</dbReference>
<evidence type="ECO:0000256" key="1">
    <source>
        <dbReference type="ARBA" id="ARBA00007634"/>
    </source>
</evidence>
<evidence type="ECO:0000256" key="2">
    <source>
        <dbReference type="ARBA" id="ARBA00022730"/>
    </source>
</evidence>
<dbReference type="GO" id="GO:0003735">
    <property type="term" value="F:structural constituent of ribosome"/>
    <property type="evidence" value="ECO:0007669"/>
    <property type="project" value="InterPro"/>
</dbReference>
<evidence type="ECO:0000313" key="10">
    <source>
        <dbReference type="Proteomes" id="UP000824106"/>
    </source>
</evidence>
<gene>
    <name evidence="7 9" type="primary">rpsT</name>
    <name evidence="9" type="ORF">H9808_02215</name>
</gene>
<evidence type="ECO:0000313" key="9">
    <source>
        <dbReference type="EMBL" id="HIZ70565.1"/>
    </source>
</evidence>
<dbReference type="GO" id="GO:0005829">
    <property type="term" value="C:cytosol"/>
    <property type="evidence" value="ECO:0007669"/>
    <property type="project" value="TreeGrafter"/>
</dbReference>
<dbReference type="EMBL" id="DXAZ01000033">
    <property type="protein sequence ID" value="HIZ70565.1"/>
    <property type="molecule type" value="Genomic_DNA"/>
</dbReference>
<evidence type="ECO:0000256" key="7">
    <source>
        <dbReference type="HAMAP-Rule" id="MF_00500"/>
    </source>
</evidence>